<organism evidence="1 2">
    <name type="scientific">Oleiphilus messinensis</name>
    <dbReference type="NCBI Taxonomy" id="141451"/>
    <lineage>
        <taxon>Bacteria</taxon>
        <taxon>Pseudomonadati</taxon>
        <taxon>Pseudomonadota</taxon>
        <taxon>Gammaproteobacteria</taxon>
        <taxon>Oceanospirillales</taxon>
        <taxon>Oleiphilaceae</taxon>
        <taxon>Oleiphilus</taxon>
    </lineage>
</organism>
<dbReference type="AlphaFoldDB" id="A0A1Y0IC13"/>
<proteinExistence type="predicted"/>
<evidence type="ECO:0000313" key="1">
    <source>
        <dbReference type="EMBL" id="ARU58068.1"/>
    </source>
</evidence>
<name>A0A1Y0IC13_9GAMM</name>
<dbReference type="Proteomes" id="UP000196027">
    <property type="component" value="Chromosome"/>
</dbReference>
<dbReference type="EMBL" id="CP021425">
    <property type="protein sequence ID" value="ARU58068.1"/>
    <property type="molecule type" value="Genomic_DNA"/>
</dbReference>
<dbReference type="KEGG" id="ome:OLMES_4050"/>
<sequence length="66" mass="7820">MHKIPSNISKNLFRLNLHQTNLTSPEKRFKFFTLSRNFFCVRAYVQITAVNNLFITHILDIKNVLL</sequence>
<keyword evidence="2" id="KW-1185">Reference proteome</keyword>
<accession>A0A1Y0IC13</accession>
<evidence type="ECO:0000313" key="2">
    <source>
        <dbReference type="Proteomes" id="UP000196027"/>
    </source>
</evidence>
<protein>
    <submittedName>
        <fullName evidence="1">Uncharacterized protein</fullName>
    </submittedName>
</protein>
<gene>
    <name evidence="1" type="ORF">OLMES_4050</name>
</gene>
<reference evidence="1 2" key="1">
    <citation type="submission" date="2017-05" db="EMBL/GenBank/DDBJ databases">
        <title>Genomic insights into alkan degradation activity of Oleiphilus messinensis.</title>
        <authorList>
            <person name="Kozyavkin S.A."/>
            <person name="Slesarev A.I."/>
            <person name="Golyshin P.N."/>
            <person name="Korzhenkov A."/>
            <person name="Golyshina O.N."/>
            <person name="Toshchakov S.V."/>
        </authorList>
    </citation>
    <scope>NUCLEOTIDE SEQUENCE [LARGE SCALE GENOMIC DNA]</scope>
    <source>
        <strain evidence="1 2">ME102</strain>
    </source>
</reference>